<evidence type="ECO:0000313" key="7">
    <source>
        <dbReference type="Proteomes" id="UP001229251"/>
    </source>
</evidence>
<dbReference type="GO" id="GO:0004725">
    <property type="term" value="F:protein tyrosine phosphatase activity"/>
    <property type="evidence" value="ECO:0007669"/>
    <property type="project" value="UniProtKB-UniRule"/>
</dbReference>
<gene>
    <name evidence="6" type="ORF">QP433_03030</name>
</gene>
<evidence type="ECO:0000256" key="3">
    <source>
        <dbReference type="ARBA" id="ARBA00022912"/>
    </source>
</evidence>
<dbReference type="PANTHER" id="PTHR39181:SF1">
    <property type="entry name" value="TYROSINE-PROTEIN PHOSPHATASE YWQE"/>
    <property type="match status" value="1"/>
</dbReference>
<evidence type="ECO:0000256" key="5">
    <source>
        <dbReference type="PIRNR" id="PIRNR016557"/>
    </source>
</evidence>
<dbReference type="Pfam" id="PF19567">
    <property type="entry name" value="CpsB_CapC"/>
    <property type="match status" value="1"/>
</dbReference>
<dbReference type="InterPro" id="IPR016195">
    <property type="entry name" value="Pol/histidinol_Pase-like"/>
</dbReference>
<keyword evidence="2 5" id="KW-0378">Hydrolase</keyword>
<evidence type="ECO:0000256" key="1">
    <source>
        <dbReference type="ARBA" id="ARBA00005750"/>
    </source>
</evidence>
<dbReference type="Gene3D" id="3.20.20.140">
    <property type="entry name" value="Metal-dependent hydrolases"/>
    <property type="match status" value="1"/>
</dbReference>
<dbReference type="GO" id="GO:0030145">
    <property type="term" value="F:manganese ion binding"/>
    <property type="evidence" value="ECO:0007669"/>
    <property type="project" value="UniProtKB-UniRule"/>
</dbReference>
<evidence type="ECO:0000256" key="4">
    <source>
        <dbReference type="ARBA" id="ARBA00051722"/>
    </source>
</evidence>
<organism evidence="6 7">
    <name type="scientific">Facklamia hominis</name>
    <dbReference type="NCBI Taxonomy" id="178214"/>
    <lineage>
        <taxon>Bacteria</taxon>
        <taxon>Bacillati</taxon>
        <taxon>Bacillota</taxon>
        <taxon>Bacilli</taxon>
        <taxon>Lactobacillales</taxon>
        <taxon>Aerococcaceae</taxon>
        <taxon>Facklamia</taxon>
    </lineage>
</organism>
<dbReference type="PIRSF" id="PIRSF016557">
    <property type="entry name" value="Caps_synth_CpsB"/>
    <property type="match status" value="1"/>
</dbReference>
<comment type="caution">
    <text evidence="6">The sequence shown here is derived from an EMBL/GenBank/DDBJ whole genome shotgun (WGS) entry which is preliminary data.</text>
</comment>
<reference evidence="6" key="1">
    <citation type="submission" date="2023-05" db="EMBL/GenBank/DDBJ databases">
        <title>Cataloging the Phylogenetic Diversity of Human Bladder Bacteria.</title>
        <authorList>
            <person name="Du J."/>
        </authorList>
    </citation>
    <scope>NUCLEOTIDE SEQUENCE</scope>
    <source>
        <strain evidence="6">UMB1231</strain>
    </source>
</reference>
<sequence>MIVDIHSHLLPGVDDGAQTLEDSIGLAKEAVKQGVSHQILTPHHRNGRYNNYAKNVRTATQALQSIYDQEGIPLTLHASQEIRITSHLLDDLYAEHLLSLDDQGNYYLCEFPTQQASQEEIAILENLLDMGLTPVIAHPERNLAFQADFSLLADLINQGCLSQVTTSCIAGIYGKELYQYAYDMIDQGLVHVLASDAHHLDWRSFHYQKAFTQLEKDFGREKVVQFQQNAEAILRGDVVQRDSVHLKKGKNFLKRLTKWF</sequence>
<proteinExistence type="inferred from homology"/>
<evidence type="ECO:0000256" key="2">
    <source>
        <dbReference type="ARBA" id="ARBA00022801"/>
    </source>
</evidence>
<comment type="similarity">
    <text evidence="1 5">Belongs to the metallo-dependent hydrolases superfamily. CpsB/CapC family.</text>
</comment>
<dbReference type="Proteomes" id="UP001229251">
    <property type="component" value="Unassembled WGS sequence"/>
</dbReference>
<protein>
    <recommendedName>
        <fullName evidence="5">Tyrosine-protein phosphatase</fullName>
        <ecNumber evidence="5">3.1.3.48</ecNumber>
    </recommendedName>
</protein>
<dbReference type="InterPro" id="IPR016667">
    <property type="entry name" value="Caps_polysacc_synth_CpsB/CapC"/>
</dbReference>
<keyword evidence="3 5" id="KW-0904">Protein phosphatase</keyword>
<dbReference type="EC" id="3.1.3.48" evidence="5"/>
<comment type="catalytic activity">
    <reaction evidence="4 5">
        <text>O-phospho-L-tyrosyl-[protein] + H2O = L-tyrosyl-[protein] + phosphate</text>
        <dbReference type="Rhea" id="RHEA:10684"/>
        <dbReference type="Rhea" id="RHEA-COMP:10136"/>
        <dbReference type="Rhea" id="RHEA-COMP:20101"/>
        <dbReference type="ChEBI" id="CHEBI:15377"/>
        <dbReference type="ChEBI" id="CHEBI:43474"/>
        <dbReference type="ChEBI" id="CHEBI:46858"/>
        <dbReference type="ChEBI" id="CHEBI:61978"/>
        <dbReference type="EC" id="3.1.3.48"/>
    </reaction>
</comment>
<dbReference type="EMBL" id="JASOOE010000004">
    <property type="protein sequence ID" value="MDK7186947.1"/>
    <property type="molecule type" value="Genomic_DNA"/>
</dbReference>
<name>A0AAJ1Q4Y7_9LACT</name>
<dbReference type="AlphaFoldDB" id="A0AAJ1Q4Y7"/>
<evidence type="ECO:0000313" key="6">
    <source>
        <dbReference type="EMBL" id="MDK7186947.1"/>
    </source>
</evidence>
<accession>A0AAJ1Q4Y7</accession>
<dbReference type="RefSeq" id="WP_016648794.1">
    <property type="nucleotide sequence ID" value="NZ_CP138857.1"/>
</dbReference>
<dbReference type="SUPFAM" id="SSF89550">
    <property type="entry name" value="PHP domain-like"/>
    <property type="match status" value="1"/>
</dbReference>
<dbReference type="PANTHER" id="PTHR39181">
    <property type="entry name" value="TYROSINE-PROTEIN PHOSPHATASE YWQE"/>
    <property type="match status" value="1"/>
</dbReference>